<dbReference type="RefSeq" id="WP_201954000.1">
    <property type="nucleotide sequence ID" value="NZ_JAERRJ010000012.1"/>
</dbReference>
<proteinExistence type="predicted"/>
<name>A0ABS1MCY6_9NOCA</name>
<comment type="caution">
    <text evidence="1">The sequence shown here is derived from an EMBL/GenBank/DDBJ whole genome shotgun (WGS) entry which is preliminary data.</text>
</comment>
<keyword evidence="2" id="KW-1185">Reference proteome</keyword>
<sequence length="109" mass="12477">MSTPTVHPVRVVDRVVLPVHRVDTWLESWRTDYVPGATARGLRDPHVWRSHHDPDSVELHITWELAGIYEFYGMRGAAAADPAVARFWADTDAIALHRQRDVLALEEDR</sequence>
<protein>
    <submittedName>
        <fullName evidence="1">Uncharacterized protein</fullName>
    </submittedName>
</protein>
<evidence type="ECO:0000313" key="2">
    <source>
        <dbReference type="Proteomes" id="UP000602198"/>
    </source>
</evidence>
<gene>
    <name evidence="1" type="ORF">JK358_29290</name>
</gene>
<organism evidence="1 2">
    <name type="scientific">Nocardia acididurans</name>
    <dbReference type="NCBI Taxonomy" id="2802282"/>
    <lineage>
        <taxon>Bacteria</taxon>
        <taxon>Bacillati</taxon>
        <taxon>Actinomycetota</taxon>
        <taxon>Actinomycetes</taxon>
        <taxon>Mycobacteriales</taxon>
        <taxon>Nocardiaceae</taxon>
        <taxon>Nocardia</taxon>
    </lineage>
</organism>
<dbReference type="EMBL" id="JAERRJ010000012">
    <property type="protein sequence ID" value="MBL1078507.1"/>
    <property type="molecule type" value="Genomic_DNA"/>
</dbReference>
<dbReference type="Proteomes" id="UP000602198">
    <property type="component" value="Unassembled WGS sequence"/>
</dbReference>
<accession>A0ABS1MCY6</accession>
<evidence type="ECO:0000313" key="1">
    <source>
        <dbReference type="EMBL" id="MBL1078507.1"/>
    </source>
</evidence>
<reference evidence="1 2" key="1">
    <citation type="submission" date="2021-01" db="EMBL/GenBank/DDBJ databases">
        <title>WGS of actinomycetes isolated from Thailand.</title>
        <authorList>
            <person name="Thawai C."/>
        </authorList>
    </citation>
    <scope>NUCLEOTIDE SEQUENCE [LARGE SCALE GENOMIC DNA]</scope>
    <source>
        <strain evidence="1 2">LPG 2</strain>
    </source>
</reference>